<dbReference type="Gene3D" id="2.60.40.380">
    <property type="entry name" value="Purple acid phosphatase-like, N-terminal"/>
    <property type="match status" value="1"/>
</dbReference>
<dbReference type="PANTHER" id="PTHR45867:SF3">
    <property type="entry name" value="ACID PHOSPHATASE TYPE 7"/>
    <property type="match status" value="1"/>
</dbReference>
<feature type="domain" description="Calcineurin-like phosphoesterase" evidence="4">
    <location>
        <begin position="108"/>
        <end position="321"/>
    </location>
</feature>
<dbReference type="SUPFAM" id="SSF56300">
    <property type="entry name" value="Metallo-dependent phosphatases"/>
    <property type="match status" value="1"/>
</dbReference>
<reference evidence="7 8" key="1">
    <citation type="journal article" date="2018" name="Gigascience">
        <title>Genomes of trombidid mites reveal novel predicted allergens and laterally-transferred genes associated with secondary metabolism.</title>
        <authorList>
            <person name="Dong X."/>
            <person name="Chaisiri K."/>
            <person name="Xia D."/>
            <person name="Armstrong S.D."/>
            <person name="Fang Y."/>
            <person name="Donnelly M.J."/>
            <person name="Kadowaki T."/>
            <person name="McGarry J.W."/>
            <person name="Darby A.C."/>
            <person name="Makepeace B.L."/>
        </authorList>
    </citation>
    <scope>NUCLEOTIDE SEQUENCE [LARGE SCALE GENOMIC DNA]</scope>
    <source>
        <strain evidence="7">UoL-WK</strain>
    </source>
</reference>
<dbReference type="Pfam" id="PF14008">
    <property type="entry name" value="Metallophos_C"/>
    <property type="match status" value="1"/>
</dbReference>
<evidence type="ECO:0000313" key="8">
    <source>
        <dbReference type="Proteomes" id="UP000285301"/>
    </source>
</evidence>
<dbReference type="InterPro" id="IPR025733">
    <property type="entry name" value="PAPs_C"/>
</dbReference>
<dbReference type="InterPro" id="IPR041792">
    <property type="entry name" value="MPP_PAP"/>
</dbReference>
<dbReference type="GO" id="GO:0003993">
    <property type="term" value="F:acid phosphatase activity"/>
    <property type="evidence" value="ECO:0007669"/>
    <property type="project" value="UniProtKB-EC"/>
</dbReference>
<keyword evidence="2" id="KW-0325">Glycoprotein</keyword>
<dbReference type="OrthoDB" id="45007at2759"/>
<dbReference type="InterPro" id="IPR015914">
    <property type="entry name" value="PAPs_N"/>
</dbReference>
<dbReference type="CDD" id="cd00839">
    <property type="entry name" value="MPP_PAPs"/>
    <property type="match status" value="1"/>
</dbReference>
<proteinExistence type="inferred from homology"/>
<feature type="domain" description="Purple acid phosphatase N-terminal" evidence="6">
    <location>
        <begin position="8"/>
        <end position="98"/>
    </location>
</feature>
<dbReference type="Gene3D" id="3.60.21.10">
    <property type="match status" value="1"/>
</dbReference>
<dbReference type="InterPro" id="IPR029052">
    <property type="entry name" value="Metallo-depent_PP-like"/>
</dbReference>
<evidence type="ECO:0000313" key="7">
    <source>
        <dbReference type="EMBL" id="RWS12295.1"/>
    </source>
</evidence>
<dbReference type="STRING" id="1965070.A0A443RAI4"/>
<dbReference type="Pfam" id="PF00149">
    <property type="entry name" value="Metallophos"/>
    <property type="match status" value="1"/>
</dbReference>
<feature type="non-terminal residue" evidence="7">
    <location>
        <position position="1"/>
    </location>
</feature>
<evidence type="ECO:0000256" key="2">
    <source>
        <dbReference type="ARBA" id="ARBA00023180"/>
    </source>
</evidence>
<gene>
    <name evidence="7" type="ORF">B4U79_10746</name>
</gene>
<keyword evidence="1" id="KW-0732">Signal</keyword>
<organism evidence="7 8">
    <name type="scientific">Dinothrombium tinctorium</name>
    <dbReference type="NCBI Taxonomy" id="1965070"/>
    <lineage>
        <taxon>Eukaryota</taxon>
        <taxon>Metazoa</taxon>
        <taxon>Ecdysozoa</taxon>
        <taxon>Arthropoda</taxon>
        <taxon>Chelicerata</taxon>
        <taxon>Arachnida</taxon>
        <taxon>Acari</taxon>
        <taxon>Acariformes</taxon>
        <taxon>Trombidiformes</taxon>
        <taxon>Prostigmata</taxon>
        <taxon>Anystina</taxon>
        <taxon>Parasitengona</taxon>
        <taxon>Trombidioidea</taxon>
        <taxon>Trombidiidae</taxon>
        <taxon>Dinothrombium</taxon>
    </lineage>
</organism>
<dbReference type="Pfam" id="PF16656">
    <property type="entry name" value="Pur_ac_phosph_N"/>
    <property type="match status" value="1"/>
</dbReference>
<evidence type="ECO:0000259" key="4">
    <source>
        <dbReference type="Pfam" id="PF00149"/>
    </source>
</evidence>
<evidence type="ECO:0000256" key="3">
    <source>
        <dbReference type="RuleBase" id="RU361203"/>
    </source>
</evidence>
<feature type="domain" description="Purple acid phosphatase C-terminal" evidence="5">
    <location>
        <begin position="372"/>
        <end position="423"/>
    </location>
</feature>
<dbReference type="SUPFAM" id="SSF49363">
    <property type="entry name" value="Purple acid phosphatase, N-terminal domain"/>
    <property type="match status" value="1"/>
</dbReference>
<dbReference type="InterPro" id="IPR008963">
    <property type="entry name" value="Purple_acid_Pase-like_N"/>
</dbReference>
<dbReference type="InterPro" id="IPR004843">
    <property type="entry name" value="Calcineurin-like_PHP"/>
</dbReference>
<accession>A0A443RAI4</accession>
<keyword evidence="3" id="KW-0378">Hydrolase</keyword>
<sequence>VIYCDIKEQIHLSLGANVNEMVITWATLCRSESAYVQYGNESFNGVVTGISSKFVDGGRQKRKIYIHRVILRNLMEAKQYHYTCINDEYASEKYSFTTLKDGSNWSPRFAIIGDLGLVNALSLPLIAKEVSENRYDIIFHDGDLAYDLHSKNAKVGDAFLRLIEPVAAYVPYMTAPGNHEEKYNFSNYDNRFTMIDGKTGSKNNHFYSFNIGPAHIISFSTEFYYFTNYGSHQIRSQYEWLKNDLREANLPRNREKRPWIITFGHRPMYCSNEKTECREMNNLVRKGIKQIDKFNTWLYGIEDLFFEYGVDVSFWAHLHSYERLWPVYNHQVYNGSFNAPYTNPRAPVHIITGYAVRHFKSFHSNHKRYLQGNDESSYKFIQNPLPWSAMRVSDYGYTRMTIVNKTDLVIDQVSATKGKVFDEIRIVKNFHGPYKKIIN</sequence>
<name>A0A443RAI4_9ACAR</name>
<dbReference type="GO" id="GO:0046872">
    <property type="term" value="F:metal ion binding"/>
    <property type="evidence" value="ECO:0007669"/>
    <property type="project" value="InterPro"/>
</dbReference>
<comment type="similarity">
    <text evidence="3">Belongs to the metallophosphoesterase superfamily. Purple acid phosphatase family.</text>
</comment>
<dbReference type="AlphaFoldDB" id="A0A443RAI4"/>
<evidence type="ECO:0000259" key="5">
    <source>
        <dbReference type="Pfam" id="PF14008"/>
    </source>
</evidence>
<protein>
    <recommendedName>
        <fullName evidence="3">Purple acid phosphatase</fullName>
        <ecNumber evidence="3">3.1.3.2</ecNumber>
    </recommendedName>
</protein>
<evidence type="ECO:0000256" key="1">
    <source>
        <dbReference type="ARBA" id="ARBA00022729"/>
    </source>
</evidence>
<dbReference type="Proteomes" id="UP000285301">
    <property type="component" value="Unassembled WGS sequence"/>
</dbReference>
<comment type="catalytic activity">
    <reaction evidence="3">
        <text>a phosphate monoester + H2O = an alcohol + phosphate</text>
        <dbReference type="Rhea" id="RHEA:15017"/>
        <dbReference type="ChEBI" id="CHEBI:15377"/>
        <dbReference type="ChEBI" id="CHEBI:30879"/>
        <dbReference type="ChEBI" id="CHEBI:43474"/>
        <dbReference type="ChEBI" id="CHEBI:67140"/>
        <dbReference type="EC" id="3.1.3.2"/>
    </reaction>
</comment>
<dbReference type="PANTHER" id="PTHR45867">
    <property type="entry name" value="PURPLE ACID PHOSPHATASE"/>
    <property type="match status" value="1"/>
</dbReference>
<evidence type="ECO:0000259" key="6">
    <source>
        <dbReference type="Pfam" id="PF16656"/>
    </source>
</evidence>
<dbReference type="EC" id="3.1.3.2" evidence="3"/>
<dbReference type="EMBL" id="NCKU01001365">
    <property type="protein sequence ID" value="RWS12295.1"/>
    <property type="molecule type" value="Genomic_DNA"/>
</dbReference>
<comment type="caution">
    <text evidence="7">The sequence shown here is derived from an EMBL/GenBank/DDBJ whole genome shotgun (WGS) entry which is preliminary data.</text>
</comment>
<keyword evidence="8" id="KW-1185">Reference proteome</keyword>